<name>A0A7W9TNZ2_CASDE</name>
<sequence>MDELKLGLDLGAVAEALAAGEITERQAKNASKFINQVKAVHEKPLKARLIQSDRGQFLGEAHPLDCGAWKAYRYGPEFRDGGKVFPSLEDAEQFIING</sequence>
<proteinExistence type="predicted"/>
<dbReference type="EMBL" id="JACHIB010000013">
    <property type="protein sequence ID" value="MBB6084235.1"/>
    <property type="molecule type" value="Genomic_DNA"/>
</dbReference>
<comment type="caution">
    <text evidence="1">The sequence shown here is derived from an EMBL/GenBank/DDBJ whole genome shotgun (WGS) entry which is preliminary data.</text>
</comment>
<evidence type="ECO:0000313" key="2">
    <source>
        <dbReference type="Proteomes" id="UP000541136"/>
    </source>
</evidence>
<accession>A0A7W9TNZ2</accession>
<evidence type="ECO:0000313" key="1">
    <source>
        <dbReference type="EMBL" id="MBB6084235.1"/>
    </source>
</evidence>
<protein>
    <submittedName>
        <fullName evidence="1">Uncharacterized protein</fullName>
    </submittedName>
</protein>
<gene>
    <name evidence="1" type="ORF">HNR28_002280</name>
</gene>
<dbReference type="RefSeq" id="WP_151024286.1">
    <property type="nucleotide sequence ID" value="NZ_JAUCCY010000006.1"/>
</dbReference>
<reference evidence="1 2" key="1">
    <citation type="submission" date="2020-08" db="EMBL/GenBank/DDBJ databases">
        <title>Genomic Encyclopedia of Type Strains, Phase IV (KMG-IV): sequencing the most valuable type-strain genomes for metagenomic binning, comparative biology and taxonomic classification.</title>
        <authorList>
            <person name="Goeker M."/>
        </authorList>
    </citation>
    <scope>NUCLEOTIDE SEQUENCE [LARGE SCALE GENOMIC DNA]</scope>
    <source>
        <strain evidence="1 2">DSM 12141</strain>
    </source>
</reference>
<organism evidence="1 2">
    <name type="scientific">Castellaniella defragrans</name>
    <name type="common">Alcaligenes defragrans</name>
    <dbReference type="NCBI Taxonomy" id="75697"/>
    <lineage>
        <taxon>Bacteria</taxon>
        <taxon>Pseudomonadati</taxon>
        <taxon>Pseudomonadota</taxon>
        <taxon>Betaproteobacteria</taxon>
        <taxon>Burkholderiales</taxon>
        <taxon>Alcaligenaceae</taxon>
        <taxon>Castellaniella</taxon>
    </lineage>
</organism>
<dbReference type="AlphaFoldDB" id="A0A7W9TNZ2"/>
<dbReference type="Proteomes" id="UP000541136">
    <property type="component" value="Unassembled WGS sequence"/>
</dbReference>